<reference evidence="3 4" key="1">
    <citation type="submission" date="2016-07" db="EMBL/GenBank/DDBJ databases">
        <title>Pervasive Adenine N6-methylation of Active Genes in Fungi.</title>
        <authorList>
            <consortium name="DOE Joint Genome Institute"/>
            <person name="Mondo S.J."/>
            <person name="Dannebaum R.O."/>
            <person name="Kuo R.C."/>
            <person name="Labutti K."/>
            <person name="Haridas S."/>
            <person name="Kuo A."/>
            <person name="Salamov A."/>
            <person name="Ahrendt S.R."/>
            <person name="Lipzen A."/>
            <person name="Sullivan W."/>
            <person name="Andreopoulos W.B."/>
            <person name="Clum A."/>
            <person name="Lindquist E."/>
            <person name="Daum C."/>
            <person name="Ramamoorthy G.K."/>
            <person name="Gryganskyi A."/>
            <person name="Culley D."/>
            <person name="Magnuson J.K."/>
            <person name="James T.Y."/>
            <person name="O'Malley M.A."/>
            <person name="Stajich J.E."/>
            <person name="Spatafora J.W."/>
            <person name="Visel A."/>
            <person name="Grigoriev I.V."/>
        </authorList>
    </citation>
    <scope>NUCLEOTIDE SEQUENCE [LARGE SCALE GENOMIC DNA]</scope>
    <source>
        <strain evidence="3 4">NRRL 2496</strain>
    </source>
</reference>
<accession>A0A1X2HQP6</accession>
<dbReference type="Pfam" id="PF08241">
    <property type="entry name" value="Methyltransf_11"/>
    <property type="match status" value="1"/>
</dbReference>
<comment type="caution">
    <text evidence="3">The sequence shown here is derived from an EMBL/GenBank/DDBJ whole genome shotgun (WGS) entry which is preliminary data.</text>
</comment>
<feature type="domain" description="Methyltransferase type 11" evidence="2">
    <location>
        <begin position="78"/>
        <end position="124"/>
    </location>
</feature>
<feature type="compositionally biased region" description="Polar residues" evidence="1">
    <location>
        <begin position="1"/>
        <end position="17"/>
    </location>
</feature>
<name>A0A1X2HQP6_SYNRA</name>
<dbReference type="GO" id="GO:0008757">
    <property type="term" value="F:S-adenosylmethionine-dependent methyltransferase activity"/>
    <property type="evidence" value="ECO:0007669"/>
    <property type="project" value="InterPro"/>
</dbReference>
<evidence type="ECO:0000259" key="2">
    <source>
        <dbReference type="Pfam" id="PF08241"/>
    </source>
</evidence>
<feature type="compositionally biased region" description="Polar residues" evidence="1">
    <location>
        <begin position="50"/>
        <end position="61"/>
    </location>
</feature>
<dbReference type="EMBL" id="MCGN01000002">
    <property type="protein sequence ID" value="ORZ01649.1"/>
    <property type="molecule type" value="Genomic_DNA"/>
</dbReference>
<dbReference type="STRING" id="13706.A0A1X2HQP6"/>
<feature type="compositionally biased region" description="Low complexity" evidence="1">
    <location>
        <begin position="33"/>
        <end position="42"/>
    </location>
</feature>
<evidence type="ECO:0000313" key="3">
    <source>
        <dbReference type="EMBL" id="ORZ01649.1"/>
    </source>
</evidence>
<proteinExistence type="predicted"/>
<dbReference type="Proteomes" id="UP000242180">
    <property type="component" value="Unassembled WGS sequence"/>
</dbReference>
<feature type="region of interest" description="Disordered" evidence="1">
    <location>
        <begin position="1"/>
        <end position="63"/>
    </location>
</feature>
<keyword evidence="4" id="KW-1185">Reference proteome</keyword>
<gene>
    <name evidence="3" type="ORF">BCR43DRAFT_487270</name>
</gene>
<protein>
    <recommendedName>
        <fullName evidence="2">Methyltransferase type 11 domain-containing protein</fullName>
    </recommendedName>
</protein>
<sequence>MQQVQHKLTSDPYNTDFTPVHPALEPVSPLDATSSSSFTVSSTDEDDSKTISPQTPSSFSPGSPRRVFKNLHGHFLDVQQQRIPFPDNSFDFTMQHMASFSYRRDRWPQILDELVRVTKPGGYIQLFEIDYQSRKLGPEGKAWLFEMIKHVRAKLNIEPTIARHLDKMLAAAGLVEVEARQVSIPIGEWGMDMGALWQQNLEEFLRASGPVISSTMAISMEEYTRRCNRLLKELQYTKAFTNIHAAWARKPLDGHVETCWDECPPFQHDNQQH</sequence>
<evidence type="ECO:0000313" key="4">
    <source>
        <dbReference type="Proteomes" id="UP000242180"/>
    </source>
</evidence>
<dbReference type="InParanoid" id="A0A1X2HQP6"/>
<dbReference type="InterPro" id="IPR013216">
    <property type="entry name" value="Methyltransf_11"/>
</dbReference>
<dbReference type="OrthoDB" id="506498at2759"/>
<dbReference type="InterPro" id="IPR029063">
    <property type="entry name" value="SAM-dependent_MTases_sf"/>
</dbReference>
<dbReference type="OMA" id="NIHAAWA"/>
<dbReference type="AlphaFoldDB" id="A0A1X2HQP6"/>
<dbReference type="Gene3D" id="3.40.50.150">
    <property type="entry name" value="Vaccinia Virus protein VP39"/>
    <property type="match status" value="1"/>
</dbReference>
<organism evidence="3 4">
    <name type="scientific">Syncephalastrum racemosum</name>
    <name type="common">Filamentous fungus</name>
    <dbReference type="NCBI Taxonomy" id="13706"/>
    <lineage>
        <taxon>Eukaryota</taxon>
        <taxon>Fungi</taxon>
        <taxon>Fungi incertae sedis</taxon>
        <taxon>Mucoromycota</taxon>
        <taxon>Mucoromycotina</taxon>
        <taxon>Mucoromycetes</taxon>
        <taxon>Mucorales</taxon>
        <taxon>Syncephalastraceae</taxon>
        <taxon>Syncephalastrum</taxon>
    </lineage>
</organism>
<evidence type="ECO:0000256" key="1">
    <source>
        <dbReference type="SAM" id="MobiDB-lite"/>
    </source>
</evidence>
<dbReference type="SUPFAM" id="SSF53335">
    <property type="entry name" value="S-adenosyl-L-methionine-dependent methyltransferases"/>
    <property type="match status" value="1"/>
</dbReference>